<evidence type="ECO:0000313" key="3">
    <source>
        <dbReference type="Proteomes" id="UP000887566"/>
    </source>
</evidence>
<keyword evidence="2" id="KW-0812">Transmembrane</keyword>
<feature type="transmembrane region" description="Helical" evidence="2">
    <location>
        <begin position="87"/>
        <end position="112"/>
    </location>
</feature>
<name>A0A914W4W8_9BILA</name>
<dbReference type="AlphaFoldDB" id="A0A914W4W8"/>
<keyword evidence="3" id="KW-1185">Reference proteome</keyword>
<feature type="region of interest" description="Disordered" evidence="1">
    <location>
        <begin position="129"/>
        <end position="156"/>
    </location>
</feature>
<accession>A0A914W4W8</accession>
<organism evidence="3 4">
    <name type="scientific">Plectus sambesii</name>
    <dbReference type="NCBI Taxonomy" id="2011161"/>
    <lineage>
        <taxon>Eukaryota</taxon>
        <taxon>Metazoa</taxon>
        <taxon>Ecdysozoa</taxon>
        <taxon>Nematoda</taxon>
        <taxon>Chromadorea</taxon>
        <taxon>Plectida</taxon>
        <taxon>Plectina</taxon>
        <taxon>Plectoidea</taxon>
        <taxon>Plectidae</taxon>
        <taxon>Plectus</taxon>
    </lineage>
</organism>
<proteinExistence type="predicted"/>
<dbReference type="WBParaSite" id="PSAMB.scaffold3146size19472.g20481.t1">
    <property type="protein sequence ID" value="PSAMB.scaffold3146size19472.g20481.t1"/>
    <property type="gene ID" value="PSAMB.scaffold3146size19472.g20481"/>
</dbReference>
<feature type="compositionally biased region" description="Basic and acidic residues" evidence="1">
    <location>
        <begin position="145"/>
        <end position="156"/>
    </location>
</feature>
<evidence type="ECO:0000256" key="1">
    <source>
        <dbReference type="SAM" id="MobiDB-lite"/>
    </source>
</evidence>
<sequence length="156" mass="16519">MTHWEMIADFDPDSALLQVSNASVILVDEVRTAVQVSTAVLQNISSAMSSAVMDLSSIMKGVNAVIPGAIANTSQSLQTSIDTNSPAVHFALIALGIFLLASAIFCSCGAVYKGAKAARFIYDWCKQGQPPATRSRRPRGANGSDETRSLKGNEEV</sequence>
<reference evidence="4" key="1">
    <citation type="submission" date="2022-11" db="UniProtKB">
        <authorList>
            <consortium name="WormBaseParasite"/>
        </authorList>
    </citation>
    <scope>IDENTIFICATION</scope>
</reference>
<evidence type="ECO:0000256" key="2">
    <source>
        <dbReference type="SAM" id="Phobius"/>
    </source>
</evidence>
<keyword evidence="2" id="KW-1133">Transmembrane helix</keyword>
<evidence type="ECO:0000313" key="4">
    <source>
        <dbReference type="WBParaSite" id="PSAMB.scaffold3146size19472.g20481.t1"/>
    </source>
</evidence>
<protein>
    <submittedName>
        <fullName evidence="4">Uncharacterized protein</fullName>
    </submittedName>
</protein>
<keyword evidence="2" id="KW-0472">Membrane</keyword>
<dbReference type="Proteomes" id="UP000887566">
    <property type="component" value="Unplaced"/>
</dbReference>